<evidence type="ECO:0000256" key="1">
    <source>
        <dbReference type="SAM" id="MobiDB-lite"/>
    </source>
</evidence>
<name>A0A401W711_STREY</name>
<proteinExistence type="predicted"/>
<feature type="transmembrane region" description="Helical" evidence="2">
    <location>
        <begin position="139"/>
        <end position="157"/>
    </location>
</feature>
<feature type="compositionally biased region" description="Polar residues" evidence="1">
    <location>
        <begin position="13"/>
        <end position="22"/>
    </location>
</feature>
<keyword evidence="2" id="KW-1133">Transmembrane helix</keyword>
<feature type="region of interest" description="Disordered" evidence="1">
    <location>
        <begin position="1"/>
        <end position="44"/>
    </location>
</feature>
<organism evidence="3 4">
    <name type="scientific">Streptomyces paromomycinus</name>
    <name type="common">Streptomyces rimosus subsp. paromomycinus</name>
    <dbReference type="NCBI Taxonomy" id="92743"/>
    <lineage>
        <taxon>Bacteria</taxon>
        <taxon>Bacillati</taxon>
        <taxon>Actinomycetota</taxon>
        <taxon>Actinomycetes</taxon>
        <taxon>Kitasatosporales</taxon>
        <taxon>Streptomycetaceae</taxon>
        <taxon>Streptomyces</taxon>
    </lineage>
</organism>
<dbReference type="AlphaFoldDB" id="A0A401W711"/>
<evidence type="ECO:0000313" key="4">
    <source>
        <dbReference type="Proteomes" id="UP000286746"/>
    </source>
</evidence>
<keyword evidence="2" id="KW-0472">Membrane</keyword>
<sequence>METPVHRHGATADPQSGATSRPQAAAHENAPGSASERGSGSKRRGMSTTALALPVAAAALYGLWTAFVDRTSGSSLGHAWLLGLIAAVVSGVLGLALVSIQSTLITEVRALAYGALFGTATGYLYSISHTTGPSILESVRMGLVLGAVMFVVSLYVFRTHRTREPHGEHRPRGGHLTHRSQGAHRAHQPHPTR</sequence>
<accession>A0A401W711</accession>
<feature type="transmembrane region" description="Helical" evidence="2">
    <location>
        <begin position="110"/>
        <end position="127"/>
    </location>
</feature>
<reference evidence="3 4" key="1">
    <citation type="submission" date="2018-11" db="EMBL/GenBank/DDBJ databases">
        <title>Whole genome sequence of Streptomyces paromomycinus NBRC 15454(T).</title>
        <authorList>
            <person name="Komaki H."/>
            <person name="Tamura T."/>
        </authorList>
    </citation>
    <scope>NUCLEOTIDE SEQUENCE [LARGE SCALE GENOMIC DNA]</scope>
    <source>
        <strain evidence="3 4">NBRC 15454</strain>
    </source>
</reference>
<dbReference type="Proteomes" id="UP000286746">
    <property type="component" value="Unassembled WGS sequence"/>
</dbReference>
<feature type="transmembrane region" description="Helical" evidence="2">
    <location>
        <begin position="49"/>
        <end position="67"/>
    </location>
</feature>
<comment type="caution">
    <text evidence="3">The sequence shown here is derived from an EMBL/GenBank/DDBJ whole genome shotgun (WGS) entry which is preliminary data.</text>
</comment>
<feature type="transmembrane region" description="Helical" evidence="2">
    <location>
        <begin position="79"/>
        <end position="98"/>
    </location>
</feature>
<dbReference type="EMBL" id="BHZD01000001">
    <property type="protein sequence ID" value="GCD45137.1"/>
    <property type="molecule type" value="Genomic_DNA"/>
</dbReference>
<feature type="compositionally biased region" description="Basic residues" evidence="1">
    <location>
        <begin position="172"/>
        <end position="193"/>
    </location>
</feature>
<evidence type="ECO:0000313" key="3">
    <source>
        <dbReference type="EMBL" id="GCD45137.1"/>
    </source>
</evidence>
<keyword evidence="2" id="KW-0812">Transmembrane</keyword>
<keyword evidence="4" id="KW-1185">Reference proteome</keyword>
<dbReference type="RefSeq" id="WP_174857206.1">
    <property type="nucleotide sequence ID" value="NZ_BHZD01000001.1"/>
</dbReference>
<evidence type="ECO:0000256" key="2">
    <source>
        <dbReference type="SAM" id="Phobius"/>
    </source>
</evidence>
<gene>
    <name evidence="3" type="ORF">GKJPGBOP_04858</name>
</gene>
<protein>
    <submittedName>
        <fullName evidence="3">Uncharacterized protein</fullName>
    </submittedName>
</protein>
<feature type="region of interest" description="Disordered" evidence="1">
    <location>
        <begin position="163"/>
        <end position="193"/>
    </location>
</feature>